<dbReference type="PROSITE" id="PS51898">
    <property type="entry name" value="TYR_RECOMBINASE"/>
    <property type="match status" value="1"/>
</dbReference>
<name>A0A517TA83_9PLAN</name>
<evidence type="ECO:0000259" key="6">
    <source>
        <dbReference type="PROSITE" id="PS51898"/>
    </source>
</evidence>
<dbReference type="Gene3D" id="1.10.443.10">
    <property type="entry name" value="Intergrase catalytic core"/>
    <property type="match status" value="1"/>
</dbReference>
<dbReference type="PANTHER" id="PTHR30629:SF2">
    <property type="entry name" value="PROPHAGE INTEGRASE INTS-RELATED"/>
    <property type="match status" value="1"/>
</dbReference>
<proteinExistence type="inferred from homology"/>
<dbReference type="InterPro" id="IPR011010">
    <property type="entry name" value="DNA_brk_join_enz"/>
</dbReference>
<dbReference type="InterPro" id="IPR002104">
    <property type="entry name" value="Integrase_catalytic"/>
</dbReference>
<evidence type="ECO:0000256" key="4">
    <source>
        <dbReference type="ARBA" id="ARBA00023172"/>
    </source>
</evidence>
<gene>
    <name evidence="8" type="ORF">V22_25250</name>
</gene>
<dbReference type="Proteomes" id="UP000319976">
    <property type="component" value="Chromosome"/>
</dbReference>
<sequence length="376" mass="44227">MELVSEANRFHILDRVKIYPRGKKNIYCADFWSNGQHRRVSLKTPNMKIARQRAAKIEADLASGHYSTASPAVEISQAVEKYLNFLESEGRARKTIVRYRGELNTFSDFCLKHRKRYLSKIDMLLFDDYRSDRRQIHEKSTVYHESVVVKQFLKWCQQRKLINDNPLTEYKLVKPRRASKPSMSLQNVLSILEHATETYRLQFAMLAFTGIRSGELRHLRQKDVDFEGNWVHIVSRPGAETKTRESRKVPLHPRLKQLLLSRPHHEHEWFFTADPSKRYPDGGHWISTKRLNESLLRILKKLKLPRGREDNGFTVHSLRHFFKTHCVNELVPKPVVDIWQGHQIDMSVGAQYYNLADEVSQRFMSTVNFDLNDKED</sequence>
<keyword evidence="2" id="KW-0229">DNA integration</keyword>
<dbReference type="InterPro" id="IPR050808">
    <property type="entry name" value="Phage_Integrase"/>
</dbReference>
<dbReference type="GO" id="GO:0006310">
    <property type="term" value="P:DNA recombination"/>
    <property type="evidence" value="ECO:0007669"/>
    <property type="project" value="UniProtKB-KW"/>
</dbReference>
<keyword evidence="4" id="KW-0233">DNA recombination</keyword>
<keyword evidence="9" id="KW-1185">Reference proteome</keyword>
<dbReference type="Gene3D" id="1.10.150.130">
    <property type="match status" value="1"/>
</dbReference>
<dbReference type="GO" id="GO:0015074">
    <property type="term" value="P:DNA integration"/>
    <property type="evidence" value="ECO:0007669"/>
    <property type="project" value="UniProtKB-KW"/>
</dbReference>
<dbReference type="KEGG" id="chya:V22_25250"/>
<dbReference type="OrthoDB" id="257713at2"/>
<protein>
    <submittedName>
        <fullName evidence="8">Site-specific tyrosine recombinase XerC</fullName>
    </submittedName>
</protein>
<evidence type="ECO:0000259" key="7">
    <source>
        <dbReference type="PROSITE" id="PS51900"/>
    </source>
</evidence>
<evidence type="ECO:0000256" key="1">
    <source>
        <dbReference type="ARBA" id="ARBA00008857"/>
    </source>
</evidence>
<comment type="similarity">
    <text evidence="1">Belongs to the 'phage' integrase family.</text>
</comment>
<evidence type="ECO:0000313" key="8">
    <source>
        <dbReference type="EMBL" id="QDT65278.1"/>
    </source>
</evidence>
<organism evidence="8 9">
    <name type="scientific">Calycomorphotria hydatis</name>
    <dbReference type="NCBI Taxonomy" id="2528027"/>
    <lineage>
        <taxon>Bacteria</taxon>
        <taxon>Pseudomonadati</taxon>
        <taxon>Planctomycetota</taxon>
        <taxon>Planctomycetia</taxon>
        <taxon>Planctomycetales</taxon>
        <taxon>Planctomycetaceae</taxon>
        <taxon>Calycomorphotria</taxon>
    </lineage>
</organism>
<dbReference type="Pfam" id="PF00589">
    <property type="entry name" value="Phage_integrase"/>
    <property type="match status" value="1"/>
</dbReference>
<dbReference type="GO" id="GO:0003677">
    <property type="term" value="F:DNA binding"/>
    <property type="evidence" value="ECO:0007669"/>
    <property type="project" value="UniProtKB-UniRule"/>
</dbReference>
<dbReference type="AlphaFoldDB" id="A0A517TA83"/>
<accession>A0A517TA83</accession>
<dbReference type="SUPFAM" id="SSF56349">
    <property type="entry name" value="DNA breaking-rejoining enzymes"/>
    <property type="match status" value="1"/>
</dbReference>
<evidence type="ECO:0000256" key="5">
    <source>
        <dbReference type="PROSITE-ProRule" id="PRU01248"/>
    </source>
</evidence>
<feature type="domain" description="Core-binding (CB)" evidence="7">
    <location>
        <begin position="73"/>
        <end position="157"/>
    </location>
</feature>
<dbReference type="InterPro" id="IPR010998">
    <property type="entry name" value="Integrase_recombinase_N"/>
</dbReference>
<dbReference type="EMBL" id="CP036316">
    <property type="protein sequence ID" value="QDT65278.1"/>
    <property type="molecule type" value="Genomic_DNA"/>
</dbReference>
<reference evidence="8 9" key="1">
    <citation type="submission" date="2019-02" db="EMBL/GenBank/DDBJ databases">
        <title>Deep-cultivation of Planctomycetes and their phenomic and genomic characterization uncovers novel biology.</title>
        <authorList>
            <person name="Wiegand S."/>
            <person name="Jogler M."/>
            <person name="Boedeker C."/>
            <person name="Pinto D."/>
            <person name="Vollmers J."/>
            <person name="Rivas-Marin E."/>
            <person name="Kohn T."/>
            <person name="Peeters S.H."/>
            <person name="Heuer A."/>
            <person name="Rast P."/>
            <person name="Oberbeckmann S."/>
            <person name="Bunk B."/>
            <person name="Jeske O."/>
            <person name="Meyerdierks A."/>
            <person name="Storesund J.E."/>
            <person name="Kallscheuer N."/>
            <person name="Luecker S."/>
            <person name="Lage O.M."/>
            <person name="Pohl T."/>
            <person name="Merkel B.J."/>
            <person name="Hornburger P."/>
            <person name="Mueller R.-W."/>
            <person name="Bruemmer F."/>
            <person name="Labrenz M."/>
            <person name="Spormann A.M."/>
            <person name="Op den Camp H."/>
            <person name="Overmann J."/>
            <person name="Amann R."/>
            <person name="Jetten M.S.M."/>
            <person name="Mascher T."/>
            <person name="Medema M.H."/>
            <person name="Devos D.P."/>
            <person name="Kaster A.-K."/>
            <person name="Ovreas L."/>
            <person name="Rohde M."/>
            <person name="Galperin M.Y."/>
            <person name="Jogler C."/>
        </authorList>
    </citation>
    <scope>NUCLEOTIDE SEQUENCE [LARGE SCALE GENOMIC DNA]</scope>
    <source>
        <strain evidence="8 9">V22</strain>
    </source>
</reference>
<dbReference type="PROSITE" id="PS51900">
    <property type="entry name" value="CB"/>
    <property type="match status" value="1"/>
</dbReference>
<evidence type="ECO:0000256" key="2">
    <source>
        <dbReference type="ARBA" id="ARBA00022908"/>
    </source>
</evidence>
<dbReference type="PANTHER" id="PTHR30629">
    <property type="entry name" value="PROPHAGE INTEGRASE"/>
    <property type="match status" value="1"/>
</dbReference>
<keyword evidence="3 5" id="KW-0238">DNA-binding</keyword>
<feature type="domain" description="Tyr recombinase" evidence="6">
    <location>
        <begin position="178"/>
        <end position="368"/>
    </location>
</feature>
<dbReference type="InterPro" id="IPR013762">
    <property type="entry name" value="Integrase-like_cat_sf"/>
</dbReference>
<dbReference type="InterPro" id="IPR044068">
    <property type="entry name" value="CB"/>
</dbReference>
<evidence type="ECO:0000313" key="9">
    <source>
        <dbReference type="Proteomes" id="UP000319976"/>
    </source>
</evidence>
<evidence type="ECO:0000256" key="3">
    <source>
        <dbReference type="ARBA" id="ARBA00023125"/>
    </source>
</evidence>